<sequence>MLVPLQYFSPFELYSPAAINSTLDLCRNFCQTLFESRVHENEPTDSVLRGEDIRFLYHIVSSSHEAKSSGDRNGLFVKRMLVTSGDVVQHTPESKRGRSFERGITRFCCSGLLGTLRHISQAIFNQAEQQTSQLRHSLRGELRNCYFSRRKASSKHFRFRSGIPSAQLQYELVVQFVYYLDENPLFWTDIFDQHRHDSD</sequence>
<dbReference type="Proteomes" id="UP000002812">
    <property type="component" value="Unassembled WGS sequence"/>
</dbReference>
<name>I8TU05_ASPO3</name>
<accession>I8TU05</accession>
<comment type="caution">
    <text evidence="1">The sequence shown here is derived from an EMBL/GenBank/DDBJ whole genome shotgun (WGS) entry which is preliminary data.</text>
</comment>
<gene>
    <name evidence="1" type="ORF">Ao3042_05986</name>
</gene>
<reference evidence="1 2" key="1">
    <citation type="journal article" date="2012" name="Eukaryot. Cell">
        <title>Draft genome sequence of Aspergillus oryzae strain 3.042.</title>
        <authorList>
            <person name="Zhao G."/>
            <person name="Yao Y."/>
            <person name="Qi W."/>
            <person name="Wang C."/>
            <person name="Hou L."/>
            <person name="Zeng B."/>
            <person name="Cao X."/>
        </authorList>
    </citation>
    <scope>NUCLEOTIDE SEQUENCE [LARGE SCALE GENOMIC DNA]</scope>
    <source>
        <strain evidence="1 2">3.042</strain>
    </source>
</reference>
<reference evidence="2" key="2">
    <citation type="submission" date="2012-06" db="EMBL/GenBank/DDBJ databases">
        <title>Comparative genomic analyses of Aspergillus oryzae 3.042 and A. oryzae RIB40 for soy-sauce fermentation.</title>
        <authorList>
            <person name="Zhao G."/>
            <person name="Hou L."/>
            <person name="Wang C."/>
            <person name="Cao X."/>
        </authorList>
    </citation>
    <scope>NUCLEOTIDE SEQUENCE [LARGE SCALE GENOMIC DNA]</scope>
    <source>
        <strain evidence="2">3.042</strain>
    </source>
</reference>
<organism evidence="1 2">
    <name type="scientific">Aspergillus oryzae (strain 3.042)</name>
    <name type="common">Yellow koji mold</name>
    <dbReference type="NCBI Taxonomy" id="1160506"/>
    <lineage>
        <taxon>Eukaryota</taxon>
        <taxon>Fungi</taxon>
        <taxon>Dikarya</taxon>
        <taxon>Ascomycota</taxon>
        <taxon>Pezizomycotina</taxon>
        <taxon>Eurotiomycetes</taxon>
        <taxon>Eurotiomycetidae</taxon>
        <taxon>Eurotiales</taxon>
        <taxon>Aspergillaceae</taxon>
        <taxon>Aspergillus</taxon>
        <taxon>Aspergillus subgen. Circumdati</taxon>
    </lineage>
</organism>
<proteinExistence type="predicted"/>
<dbReference type="HOGENOM" id="CLU_1371898_0_0_1"/>
<dbReference type="AlphaFoldDB" id="I8TU05"/>
<evidence type="ECO:0000313" key="2">
    <source>
        <dbReference type="Proteomes" id="UP000002812"/>
    </source>
</evidence>
<evidence type="ECO:0000313" key="1">
    <source>
        <dbReference type="EMBL" id="EIT77860.1"/>
    </source>
</evidence>
<dbReference type="OrthoDB" id="5230484at2759"/>
<dbReference type="EMBL" id="AKHY01000142">
    <property type="protein sequence ID" value="EIT77860.1"/>
    <property type="molecule type" value="Genomic_DNA"/>
</dbReference>
<protein>
    <submittedName>
        <fullName evidence="1">Uncharacterized protein</fullName>
    </submittedName>
</protein>